<sequence>MIEEQSGQHPGSVEGGVLFPQVARLELDELLEQLLERAQDVLRTQSRLRGLLAATRAISSDLDLSALLRRITQAACDLVGARYGALGVIGEDDGLSEFVTVGVDEETKAGIGRLPRGGGLLGRLIEDPSPLRLTDLGRHPDSVGLPPGHPPMRTFLGVPIRVRGQVFGNVYLTEKPDGFTAEDEELLIALASAAGVAIDNARLLDKAERRQRWLRASADIVRVLLAGEGRALALVAGAARAAAEADLALVLAPAEDGPGAHVVAADGPGADLLRGSAVPADEHGAPDLRARPDLPGGPRLTTPLTVSSGRRPGVLLLLREPGRRPFDAGDQEMATDFVGHVGLALELGRAQEDQRRLVLLNDRDRIARDLHDRVIQQLFASGLRMSALATRTREPETVEALRALIGAGDETIRAIRSTIFELTRSDEDADVRSTARDLVAEFSDLLGITPTLTFEGSASGIGADTVRQTGFALRELLSNCARHARAGVVTVHVATTAHDLTLVVTDDGVGLDRDGPDRPLRRSGLRNLQERAEALGGEFRVESPVTAEGRGTRVEWRVQA</sequence>
<dbReference type="Pfam" id="PF02518">
    <property type="entry name" value="HATPase_c"/>
    <property type="match status" value="1"/>
</dbReference>
<dbReference type="SUPFAM" id="SSF55781">
    <property type="entry name" value="GAF domain-like"/>
    <property type="match status" value="2"/>
</dbReference>
<protein>
    <submittedName>
        <fullName evidence="6">GAF domain-containing protein</fullName>
    </submittedName>
</protein>
<keyword evidence="1" id="KW-0808">Transferase</keyword>
<dbReference type="Pfam" id="PF07730">
    <property type="entry name" value="HisKA_3"/>
    <property type="match status" value="1"/>
</dbReference>
<dbReference type="InterPro" id="IPR050482">
    <property type="entry name" value="Sensor_HK_TwoCompSys"/>
</dbReference>
<feature type="region of interest" description="Disordered" evidence="4">
    <location>
        <begin position="277"/>
        <end position="302"/>
    </location>
</feature>
<dbReference type="SMART" id="SM00065">
    <property type="entry name" value="GAF"/>
    <property type="match status" value="2"/>
</dbReference>
<dbReference type="InterPro" id="IPR003018">
    <property type="entry name" value="GAF"/>
</dbReference>
<feature type="compositionally biased region" description="Basic and acidic residues" evidence="4">
    <location>
        <begin position="280"/>
        <end position="292"/>
    </location>
</feature>
<evidence type="ECO:0000313" key="7">
    <source>
        <dbReference type="Proteomes" id="UP001589748"/>
    </source>
</evidence>
<dbReference type="PANTHER" id="PTHR24421">
    <property type="entry name" value="NITRATE/NITRITE SENSOR PROTEIN NARX-RELATED"/>
    <property type="match status" value="1"/>
</dbReference>
<evidence type="ECO:0000313" key="6">
    <source>
        <dbReference type="EMBL" id="MFB9375888.1"/>
    </source>
</evidence>
<proteinExistence type="predicted"/>
<dbReference type="EMBL" id="JBHMDM010000001">
    <property type="protein sequence ID" value="MFB9375888.1"/>
    <property type="molecule type" value="Genomic_DNA"/>
</dbReference>
<name>A0ABV5LP73_9ACTN</name>
<evidence type="ECO:0000256" key="2">
    <source>
        <dbReference type="ARBA" id="ARBA00022777"/>
    </source>
</evidence>
<evidence type="ECO:0000256" key="4">
    <source>
        <dbReference type="SAM" id="MobiDB-lite"/>
    </source>
</evidence>
<dbReference type="CDD" id="cd16917">
    <property type="entry name" value="HATPase_UhpB-NarQ-NarX-like"/>
    <property type="match status" value="1"/>
</dbReference>
<feature type="domain" description="GAF" evidence="5">
    <location>
        <begin position="63"/>
        <end position="208"/>
    </location>
</feature>
<comment type="caution">
    <text evidence="6">The sequence shown here is derived from an EMBL/GenBank/DDBJ whole genome shotgun (WGS) entry which is preliminary data.</text>
</comment>
<evidence type="ECO:0000259" key="5">
    <source>
        <dbReference type="SMART" id="SM00065"/>
    </source>
</evidence>
<gene>
    <name evidence="6" type="ORF">ACFFVI_02795</name>
</gene>
<dbReference type="SUPFAM" id="SSF55874">
    <property type="entry name" value="ATPase domain of HSP90 chaperone/DNA topoisomerase II/histidine kinase"/>
    <property type="match status" value="1"/>
</dbReference>
<accession>A0ABV5LP73</accession>
<dbReference type="Gene3D" id="1.20.5.1930">
    <property type="match status" value="1"/>
</dbReference>
<dbReference type="Pfam" id="PF13185">
    <property type="entry name" value="GAF_2"/>
    <property type="match status" value="1"/>
</dbReference>
<dbReference type="PANTHER" id="PTHR24421:SF56">
    <property type="entry name" value="OXYGEN SENSOR HISTIDINE KINASE RESPONSE REGULATOR DOST"/>
    <property type="match status" value="1"/>
</dbReference>
<organism evidence="6 7">
    <name type="scientific">Kineococcus gynurae</name>
    <dbReference type="NCBI Taxonomy" id="452979"/>
    <lineage>
        <taxon>Bacteria</taxon>
        <taxon>Bacillati</taxon>
        <taxon>Actinomycetota</taxon>
        <taxon>Actinomycetes</taxon>
        <taxon>Kineosporiales</taxon>
        <taxon>Kineosporiaceae</taxon>
        <taxon>Kineococcus</taxon>
    </lineage>
</organism>
<dbReference type="Gene3D" id="3.30.450.40">
    <property type="match status" value="2"/>
</dbReference>
<dbReference type="Proteomes" id="UP001589748">
    <property type="component" value="Unassembled WGS sequence"/>
</dbReference>
<dbReference type="InterPro" id="IPR011712">
    <property type="entry name" value="Sig_transdc_His_kin_sub3_dim/P"/>
</dbReference>
<dbReference type="RefSeq" id="WP_380139751.1">
    <property type="nucleotide sequence ID" value="NZ_JBHLUI010000012.1"/>
</dbReference>
<keyword evidence="7" id="KW-1185">Reference proteome</keyword>
<evidence type="ECO:0000256" key="3">
    <source>
        <dbReference type="ARBA" id="ARBA00023012"/>
    </source>
</evidence>
<feature type="domain" description="GAF" evidence="5">
    <location>
        <begin position="216"/>
        <end position="355"/>
    </location>
</feature>
<dbReference type="InterPro" id="IPR029016">
    <property type="entry name" value="GAF-like_dom_sf"/>
</dbReference>
<dbReference type="InterPro" id="IPR003594">
    <property type="entry name" value="HATPase_dom"/>
</dbReference>
<keyword evidence="2" id="KW-0418">Kinase</keyword>
<dbReference type="InterPro" id="IPR036890">
    <property type="entry name" value="HATPase_C_sf"/>
</dbReference>
<evidence type="ECO:0000256" key="1">
    <source>
        <dbReference type="ARBA" id="ARBA00022679"/>
    </source>
</evidence>
<dbReference type="Gene3D" id="3.30.565.10">
    <property type="entry name" value="Histidine kinase-like ATPase, C-terminal domain"/>
    <property type="match status" value="1"/>
</dbReference>
<keyword evidence="3" id="KW-0902">Two-component regulatory system</keyword>
<reference evidence="6 7" key="1">
    <citation type="submission" date="2024-09" db="EMBL/GenBank/DDBJ databases">
        <authorList>
            <person name="Sun Q."/>
            <person name="Mori K."/>
        </authorList>
    </citation>
    <scope>NUCLEOTIDE SEQUENCE [LARGE SCALE GENOMIC DNA]</scope>
    <source>
        <strain evidence="6 7">TISTR 1856</strain>
    </source>
</reference>